<evidence type="ECO:0000256" key="5">
    <source>
        <dbReference type="ARBA" id="ARBA00022692"/>
    </source>
</evidence>
<dbReference type="InterPro" id="IPR001873">
    <property type="entry name" value="ENaC"/>
</dbReference>
<feature type="transmembrane region" description="Helical" evidence="13">
    <location>
        <begin position="117"/>
        <end position="135"/>
    </location>
</feature>
<keyword evidence="11 12" id="KW-0407">Ion channel</keyword>
<keyword evidence="5 12" id="KW-0812">Transmembrane</keyword>
<reference evidence="14" key="2">
    <citation type="submission" date="2015-02" db="UniProtKB">
        <authorList>
            <consortium name="EnsemblMetazoa"/>
        </authorList>
    </citation>
    <scope>IDENTIFICATION</scope>
</reference>
<evidence type="ECO:0000256" key="10">
    <source>
        <dbReference type="ARBA" id="ARBA00023201"/>
    </source>
</evidence>
<dbReference type="HOGENOM" id="CLU_1122478_0_0_1"/>
<dbReference type="AlphaFoldDB" id="T1JA36"/>
<evidence type="ECO:0000256" key="1">
    <source>
        <dbReference type="ARBA" id="ARBA00004141"/>
    </source>
</evidence>
<evidence type="ECO:0000313" key="15">
    <source>
        <dbReference type="Proteomes" id="UP000014500"/>
    </source>
</evidence>
<dbReference type="EMBL" id="JH431982">
    <property type="status" value="NOT_ANNOTATED_CDS"/>
    <property type="molecule type" value="Genomic_DNA"/>
</dbReference>
<keyword evidence="7" id="KW-0915">Sodium</keyword>
<evidence type="ECO:0000313" key="14">
    <source>
        <dbReference type="EnsemblMetazoa" id="SMAR010591-PA"/>
    </source>
</evidence>
<keyword evidence="4 12" id="KW-0894">Sodium channel</keyword>
<accession>T1JA36</accession>
<organism evidence="14 15">
    <name type="scientific">Strigamia maritima</name>
    <name type="common">European centipede</name>
    <name type="synonym">Geophilus maritimus</name>
    <dbReference type="NCBI Taxonomy" id="126957"/>
    <lineage>
        <taxon>Eukaryota</taxon>
        <taxon>Metazoa</taxon>
        <taxon>Ecdysozoa</taxon>
        <taxon>Arthropoda</taxon>
        <taxon>Myriapoda</taxon>
        <taxon>Chilopoda</taxon>
        <taxon>Pleurostigmophora</taxon>
        <taxon>Geophilomorpha</taxon>
        <taxon>Linotaeniidae</taxon>
        <taxon>Strigamia</taxon>
    </lineage>
</organism>
<evidence type="ECO:0000256" key="3">
    <source>
        <dbReference type="ARBA" id="ARBA00022448"/>
    </source>
</evidence>
<evidence type="ECO:0000256" key="2">
    <source>
        <dbReference type="ARBA" id="ARBA00007193"/>
    </source>
</evidence>
<evidence type="ECO:0000256" key="12">
    <source>
        <dbReference type="RuleBase" id="RU000679"/>
    </source>
</evidence>
<keyword evidence="3 12" id="KW-0813">Transport</keyword>
<dbReference type="EnsemblMetazoa" id="SMAR010591-RA">
    <property type="protein sequence ID" value="SMAR010591-PA"/>
    <property type="gene ID" value="SMAR010591"/>
</dbReference>
<dbReference type="Proteomes" id="UP000014500">
    <property type="component" value="Unassembled WGS sequence"/>
</dbReference>
<keyword evidence="10 12" id="KW-0739">Sodium transport</keyword>
<keyword evidence="9 13" id="KW-0472">Membrane</keyword>
<proteinExistence type="inferred from homology"/>
<dbReference type="GO" id="GO:0016020">
    <property type="term" value="C:membrane"/>
    <property type="evidence" value="ECO:0007669"/>
    <property type="project" value="UniProtKB-SubCell"/>
</dbReference>
<comment type="similarity">
    <text evidence="2 12">Belongs to the amiloride-sensitive sodium channel (TC 1.A.6) family.</text>
</comment>
<comment type="subcellular location">
    <subcellularLocation>
        <location evidence="1">Membrane</location>
        <topology evidence="1">Multi-pass membrane protein</topology>
    </subcellularLocation>
</comment>
<dbReference type="Pfam" id="PF00858">
    <property type="entry name" value="ASC"/>
    <property type="match status" value="1"/>
</dbReference>
<protein>
    <submittedName>
        <fullName evidence="14">Uncharacterized protein</fullName>
    </submittedName>
</protein>
<evidence type="ECO:0000256" key="7">
    <source>
        <dbReference type="ARBA" id="ARBA00023053"/>
    </source>
</evidence>
<evidence type="ECO:0000256" key="4">
    <source>
        <dbReference type="ARBA" id="ARBA00022461"/>
    </source>
</evidence>
<keyword evidence="8 12" id="KW-0406">Ion transport</keyword>
<evidence type="ECO:0000256" key="11">
    <source>
        <dbReference type="ARBA" id="ARBA00023303"/>
    </source>
</evidence>
<evidence type="ECO:0000256" key="13">
    <source>
        <dbReference type="SAM" id="Phobius"/>
    </source>
</evidence>
<keyword evidence="15" id="KW-1185">Reference proteome</keyword>
<evidence type="ECO:0000256" key="9">
    <source>
        <dbReference type="ARBA" id="ARBA00023136"/>
    </source>
</evidence>
<keyword evidence="6 13" id="KW-1133">Transmembrane helix</keyword>
<dbReference type="GO" id="GO:0005272">
    <property type="term" value="F:sodium channel activity"/>
    <property type="evidence" value="ECO:0007669"/>
    <property type="project" value="UniProtKB-KW"/>
</dbReference>
<evidence type="ECO:0000256" key="6">
    <source>
        <dbReference type="ARBA" id="ARBA00022989"/>
    </source>
</evidence>
<sequence>FCPTLCERERERERKKEKILFISASRRPDGNTFFFSIHIVNSSETGHMSWELMCHSTNLKKKMMNDNYVTIRNRCRIRRVRLAIHQLLKDDVNKLRCNITGLNDFVESRQRWNKRHTFWLVLFLVCTFMLTYQIYDRIMFYLSYPTAVDVTSDSEEVVLPILAICSANSKKMVKLWNRTYVRLTTDELDPLSTESFKCLNMLNSLMANQTYNINELCEATNISEEIVSIDIKVCGERHCWPLLAGRCF</sequence>
<reference evidence="15" key="1">
    <citation type="submission" date="2011-05" db="EMBL/GenBank/DDBJ databases">
        <authorList>
            <person name="Richards S.R."/>
            <person name="Qu J."/>
            <person name="Jiang H."/>
            <person name="Jhangiani S.N."/>
            <person name="Agravi P."/>
            <person name="Goodspeed R."/>
            <person name="Gross S."/>
            <person name="Mandapat C."/>
            <person name="Jackson L."/>
            <person name="Mathew T."/>
            <person name="Pu L."/>
            <person name="Thornton R."/>
            <person name="Saada N."/>
            <person name="Wilczek-Boney K.B."/>
            <person name="Lee S."/>
            <person name="Kovar C."/>
            <person name="Wu Y."/>
            <person name="Scherer S.E."/>
            <person name="Worley K.C."/>
            <person name="Muzny D.M."/>
            <person name="Gibbs R."/>
        </authorList>
    </citation>
    <scope>NUCLEOTIDE SEQUENCE</scope>
    <source>
        <strain evidence="15">Brora</strain>
    </source>
</reference>
<name>T1JA36_STRMM</name>
<evidence type="ECO:0000256" key="8">
    <source>
        <dbReference type="ARBA" id="ARBA00023065"/>
    </source>
</evidence>